<evidence type="ECO:0000313" key="1">
    <source>
        <dbReference type="EMBL" id="VUZ43376.1"/>
    </source>
</evidence>
<gene>
    <name evidence="1" type="ORF">WMSIL1_LOCUS3659</name>
</gene>
<name>A0A564Y866_HYMDI</name>
<evidence type="ECO:0000313" key="2">
    <source>
        <dbReference type="Proteomes" id="UP000321570"/>
    </source>
</evidence>
<accession>A0A564Y866</accession>
<proteinExistence type="predicted"/>
<organism evidence="1 2">
    <name type="scientific">Hymenolepis diminuta</name>
    <name type="common">Rat tapeworm</name>
    <dbReference type="NCBI Taxonomy" id="6216"/>
    <lineage>
        <taxon>Eukaryota</taxon>
        <taxon>Metazoa</taxon>
        <taxon>Spiralia</taxon>
        <taxon>Lophotrochozoa</taxon>
        <taxon>Platyhelminthes</taxon>
        <taxon>Cestoda</taxon>
        <taxon>Eucestoda</taxon>
        <taxon>Cyclophyllidea</taxon>
        <taxon>Hymenolepididae</taxon>
        <taxon>Hymenolepis</taxon>
    </lineage>
</organism>
<sequence>MRPYSSDSNKAIFVFHPITTRACHLLAPRFLLISSLRQHAPLSISLTRFNPRYGFLGYIFGQIHSWCSASQLLLPLTQTVTSW</sequence>
<dbReference type="EMBL" id="CABIJS010000111">
    <property type="protein sequence ID" value="VUZ43376.1"/>
    <property type="molecule type" value="Genomic_DNA"/>
</dbReference>
<protein>
    <submittedName>
        <fullName evidence="1">Uncharacterized protein</fullName>
    </submittedName>
</protein>
<reference evidence="1 2" key="1">
    <citation type="submission" date="2019-07" db="EMBL/GenBank/DDBJ databases">
        <authorList>
            <person name="Jastrzebski P J."/>
            <person name="Paukszto L."/>
            <person name="Jastrzebski P J."/>
        </authorList>
    </citation>
    <scope>NUCLEOTIDE SEQUENCE [LARGE SCALE GENOMIC DNA]</scope>
    <source>
        <strain evidence="1 2">WMS-il1</strain>
    </source>
</reference>
<keyword evidence="2" id="KW-1185">Reference proteome</keyword>
<dbReference type="AlphaFoldDB" id="A0A564Y866"/>
<dbReference type="Proteomes" id="UP000321570">
    <property type="component" value="Unassembled WGS sequence"/>
</dbReference>